<sequence length="857" mass="92088">MNLPLVCALRRTHRPPSSVLAQIRPFSSFPRLASTRSATLAHIPFRPRVHLPSPSLPHPGLALCARRSIFNWLRPTTSTPPPSVVASISALEAEANKNPHDLEKQLALFEALAASQTKQGHELLKERWERMCNSDPKNLLLTSDRAFALYLSSLNELNLNEKFATAPADRESLLKEHHPNAVSSATASSPLISDSTPSPATSQTGTSAAAPAAAAQTLASPTGVEASQPPTDKSSLIAQQILAGHKPVQQAQPNPLLAAFGSSVQNPVQATAATPASSGFLGSIFGGSKGATAGPSTSSLGGPGNPISVVVSEPKASWVPRIIRFVVSTAAICFFSLVVLSILLENSGLLKAGPRQAEFQPQQGKTYKFSDVHGVDEAKEELFDVVEFLKDPTAFASLGGRLPKGILLTGQPGTGKTMLARAVAGEAGVPFLFASGSEFDEMFVGVGAKRVRELFAAARKKSPSIIFIDELDAIGSKRNARDSAYMKQTLNQLLVEMDGFEQGEGVVVIAATNFLEALDPALVRPGRFDRIVAVPLPDVRGRVQILKHHMKDIVTSPEVDLTILARGTPGFSGADLQNMVNQAAIQASKQHAKEVTLKHLEWAKDRIIMGAERKSSYINDHVKKLTAYHEGGHALVALYTEGAMPLHKVTCVPRGHALGVTSQLPEDDRHSVSLKEYLAEIDVCFGGRVAEELIFGTENVTSGASSDLRHATSTASRMVKNFGYSQKVGPVYYSDREEGISPHKKEEIENEIRSLLQAGEARVARLLKDKEGELHRLASALIEYETLDLEEVKKVVRGERIRDIKEVIQEDLQRIDNGESPDSSVSGVVASVTSPGHDRMPTPTTSRSSPNPRAADS</sequence>
<keyword evidence="14" id="KW-0496">Mitochondrion</keyword>
<evidence type="ECO:0000256" key="1">
    <source>
        <dbReference type="ARBA" id="ARBA00001947"/>
    </source>
</evidence>
<proteinExistence type="inferred from homology"/>
<protein>
    <submittedName>
        <fullName evidence="18">ATP-dependent metallopeptidase Hfl</fullName>
    </submittedName>
</protein>
<evidence type="ECO:0000256" key="8">
    <source>
        <dbReference type="ARBA" id="ARBA00022741"/>
    </source>
</evidence>
<dbReference type="PROSITE" id="PS00138">
    <property type="entry name" value="SUBTILASE_SER"/>
    <property type="match status" value="1"/>
</dbReference>
<evidence type="ECO:0000256" key="12">
    <source>
        <dbReference type="ARBA" id="ARBA00022840"/>
    </source>
</evidence>
<dbReference type="GO" id="GO:0008236">
    <property type="term" value="F:serine-type peptidase activity"/>
    <property type="evidence" value="ECO:0007669"/>
    <property type="project" value="UniProtKB-KW"/>
</dbReference>
<comment type="cofactor">
    <cofactor evidence="1">
        <name>Zn(2+)</name>
        <dbReference type="ChEBI" id="CHEBI:29105"/>
    </cofactor>
</comment>
<dbReference type="InterPro" id="IPR027417">
    <property type="entry name" value="P-loop_NTPase"/>
</dbReference>
<dbReference type="FunFam" id="1.10.8.60:FF:000001">
    <property type="entry name" value="ATP-dependent zinc metalloprotease FtsH"/>
    <property type="match status" value="1"/>
</dbReference>
<keyword evidence="15" id="KW-0472">Membrane</keyword>
<keyword evidence="12" id="KW-0067">ATP-binding</keyword>
<evidence type="ECO:0000256" key="3">
    <source>
        <dbReference type="ARBA" id="ARBA00004370"/>
    </source>
</evidence>
<evidence type="ECO:0000256" key="16">
    <source>
        <dbReference type="SAM" id="MobiDB-lite"/>
    </source>
</evidence>
<evidence type="ECO:0000256" key="11">
    <source>
        <dbReference type="ARBA" id="ARBA00022833"/>
    </source>
</evidence>
<comment type="similarity">
    <text evidence="4">In the C-terminal section; belongs to the peptidase M41 family.</text>
</comment>
<dbReference type="InterPro" id="IPR003959">
    <property type="entry name" value="ATPase_AAA_core"/>
</dbReference>
<dbReference type="Gene3D" id="1.10.8.60">
    <property type="match status" value="1"/>
</dbReference>
<keyword evidence="7" id="KW-0479">Metal-binding</keyword>
<evidence type="ECO:0000256" key="7">
    <source>
        <dbReference type="ARBA" id="ARBA00022723"/>
    </source>
</evidence>
<dbReference type="HAMAP" id="MF_01458">
    <property type="entry name" value="FtsH"/>
    <property type="match status" value="1"/>
</dbReference>
<dbReference type="GO" id="GO:0007005">
    <property type="term" value="P:mitochondrion organization"/>
    <property type="evidence" value="ECO:0007669"/>
    <property type="project" value="TreeGrafter"/>
</dbReference>
<dbReference type="SMART" id="SM00382">
    <property type="entry name" value="AAA"/>
    <property type="match status" value="1"/>
</dbReference>
<dbReference type="InterPro" id="IPR000642">
    <property type="entry name" value="Peptidase_M41"/>
</dbReference>
<dbReference type="InterPro" id="IPR037219">
    <property type="entry name" value="Peptidase_M41-like"/>
</dbReference>
<dbReference type="InterPro" id="IPR003960">
    <property type="entry name" value="ATPase_AAA_CS"/>
</dbReference>
<dbReference type="GO" id="GO:0004176">
    <property type="term" value="F:ATP-dependent peptidase activity"/>
    <property type="evidence" value="ECO:0007669"/>
    <property type="project" value="InterPro"/>
</dbReference>
<comment type="subcellular location">
    <subcellularLocation>
        <location evidence="3">Membrane</location>
    </subcellularLocation>
    <subcellularLocation>
        <location evidence="2">Mitochondrion</location>
    </subcellularLocation>
</comment>
<dbReference type="PROSITE" id="PS00674">
    <property type="entry name" value="AAA"/>
    <property type="match status" value="1"/>
</dbReference>
<dbReference type="GO" id="GO:0005743">
    <property type="term" value="C:mitochondrial inner membrane"/>
    <property type="evidence" value="ECO:0007669"/>
    <property type="project" value="TreeGrafter"/>
</dbReference>
<evidence type="ECO:0000256" key="6">
    <source>
        <dbReference type="ARBA" id="ARBA00022670"/>
    </source>
</evidence>
<feature type="domain" description="AAA+ ATPase" evidence="17">
    <location>
        <begin position="402"/>
        <end position="538"/>
    </location>
</feature>
<dbReference type="GO" id="GO:0141164">
    <property type="term" value="P:mitochondrial protein quality control"/>
    <property type="evidence" value="ECO:0007669"/>
    <property type="project" value="UniProtKB-ARBA"/>
</dbReference>
<dbReference type="GO" id="GO:0005524">
    <property type="term" value="F:ATP binding"/>
    <property type="evidence" value="ECO:0007669"/>
    <property type="project" value="UniProtKB-KW"/>
</dbReference>
<evidence type="ECO:0000256" key="4">
    <source>
        <dbReference type="ARBA" id="ARBA00010044"/>
    </source>
</evidence>
<dbReference type="GO" id="GO:0016887">
    <property type="term" value="F:ATP hydrolysis activity"/>
    <property type="evidence" value="ECO:0007669"/>
    <property type="project" value="InterPro"/>
</dbReference>
<evidence type="ECO:0000256" key="9">
    <source>
        <dbReference type="ARBA" id="ARBA00022801"/>
    </source>
</evidence>
<dbReference type="AlphaFoldDB" id="A0A5C3NEJ6"/>
<evidence type="ECO:0000256" key="2">
    <source>
        <dbReference type="ARBA" id="ARBA00004173"/>
    </source>
</evidence>
<keyword evidence="11" id="KW-0862">Zinc</keyword>
<evidence type="ECO:0000313" key="18">
    <source>
        <dbReference type="EMBL" id="TFK54886.1"/>
    </source>
</evidence>
<evidence type="ECO:0000256" key="14">
    <source>
        <dbReference type="ARBA" id="ARBA00023128"/>
    </source>
</evidence>
<feature type="region of interest" description="Disordered" evidence="16">
    <location>
        <begin position="177"/>
        <end position="232"/>
    </location>
</feature>
<comment type="similarity">
    <text evidence="5">In the N-terminal section; belongs to the AAA ATPase family.</text>
</comment>
<evidence type="ECO:0000256" key="5">
    <source>
        <dbReference type="ARBA" id="ARBA00010550"/>
    </source>
</evidence>
<keyword evidence="10" id="KW-0720">Serine protease</keyword>
<dbReference type="InterPro" id="IPR041569">
    <property type="entry name" value="AAA_lid_3"/>
</dbReference>
<dbReference type="PANTHER" id="PTHR23076:SF97">
    <property type="entry name" value="ATP-DEPENDENT ZINC METALLOPROTEASE YME1L1"/>
    <property type="match status" value="1"/>
</dbReference>
<dbReference type="GO" id="GO:0046872">
    <property type="term" value="F:metal ion binding"/>
    <property type="evidence" value="ECO:0007669"/>
    <property type="project" value="UniProtKB-KW"/>
</dbReference>
<dbReference type="FunFam" id="3.40.50.300:FF:000175">
    <property type="entry name" value="ATP-dependent zinc metalloprotease FTSH 4"/>
    <property type="match status" value="1"/>
</dbReference>
<dbReference type="FunFam" id="1.20.58.760:FF:000002">
    <property type="entry name" value="ATP-dependent zinc metalloprotease FtsH"/>
    <property type="match status" value="1"/>
</dbReference>
<dbReference type="PANTHER" id="PTHR23076">
    <property type="entry name" value="METALLOPROTEASE M41 FTSH"/>
    <property type="match status" value="1"/>
</dbReference>
<dbReference type="SUPFAM" id="SSF140990">
    <property type="entry name" value="FtsH protease domain-like"/>
    <property type="match status" value="1"/>
</dbReference>
<name>A0A5C3NEJ6_9AGAM</name>
<feature type="compositionally biased region" description="Polar residues" evidence="16">
    <location>
        <begin position="181"/>
        <end position="194"/>
    </location>
</feature>
<organism evidence="18 19">
    <name type="scientific">Heliocybe sulcata</name>
    <dbReference type="NCBI Taxonomy" id="5364"/>
    <lineage>
        <taxon>Eukaryota</taxon>
        <taxon>Fungi</taxon>
        <taxon>Dikarya</taxon>
        <taxon>Basidiomycota</taxon>
        <taxon>Agaricomycotina</taxon>
        <taxon>Agaricomycetes</taxon>
        <taxon>Gloeophyllales</taxon>
        <taxon>Gloeophyllaceae</taxon>
        <taxon>Heliocybe</taxon>
    </lineage>
</organism>
<dbReference type="OrthoDB" id="1413014at2759"/>
<keyword evidence="13" id="KW-0482">Metalloprotease</keyword>
<keyword evidence="9" id="KW-0378">Hydrolase</keyword>
<dbReference type="InterPro" id="IPR003593">
    <property type="entry name" value="AAA+_ATPase"/>
</dbReference>
<dbReference type="CDD" id="cd19501">
    <property type="entry name" value="RecA-like_FtsH"/>
    <property type="match status" value="1"/>
</dbReference>
<evidence type="ECO:0000256" key="13">
    <source>
        <dbReference type="ARBA" id="ARBA00023049"/>
    </source>
</evidence>
<keyword evidence="6" id="KW-0645">Protease</keyword>
<dbReference type="InterPro" id="IPR005936">
    <property type="entry name" value="FtsH"/>
</dbReference>
<keyword evidence="19" id="KW-1185">Reference proteome</keyword>
<dbReference type="Gene3D" id="3.40.50.300">
    <property type="entry name" value="P-loop containing nucleotide triphosphate hydrolases"/>
    <property type="match status" value="1"/>
</dbReference>
<feature type="compositionally biased region" description="Low complexity" evidence="16">
    <location>
        <begin position="195"/>
        <end position="223"/>
    </location>
</feature>
<evidence type="ECO:0000256" key="15">
    <source>
        <dbReference type="ARBA" id="ARBA00023136"/>
    </source>
</evidence>
<dbReference type="SUPFAM" id="SSF52540">
    <property type="entry name" value="P-loop containing nucleoside triphosphate hydrolases"/>
    <property type="match status" value="1"/>
</dbReference>
<feature type="compositionally biased region" description="Low complexity" evidence="16">
    <location>
        <begin position="841"/>
        <end position="857"/>
    </location>
</feature>
<evidence type="ECO:0000256" key="10">
    <source>
        <dbReference type="ARBA" id="ARBA00022825"/>
    </source>
</evidence>
<keyword evidence="8" id="KW-0547">Nucleotide-binding</keyword>
<dbReference type="Gene3D" id="1.20.58.760">
    <property type="entry name" value="Peptidase M41"/>
    <property type="match status" value="1"/>
</dbReference>
<dbReference type="GO" id="GO:0004222">
    <property type="term" value="F:metalloendopeptidase activity"/>
    <property type="evidence" value="ECO:0007669"/>
    <property type="project" value="InterPro"/>
</dbReference>
<feature type="compositionally biased region" description="Low complexity" evidence="16">
    <location>
        <begin position="820"/>
        <end position="834"/>
    </location>
</feature>
<feature type="region of interest" description="Disordered" evidence="16">
    <location>
        <begin position="813"/>
        <end position="857"/>
    </location>
</feature>
<dbReference type="InterPro" id="IPR023828">
    <property type="entry name" value="Peptidase_S8_Ser-AS"/>
</dbReference>
<gene>
    <name evidence="18" type="ORF">OE88DRAFT_1653430</name>
</gene>
<dbReference type="Proteomes" id="UP000305948">
    <property type="component" value="Unassembled WGS sequence"/>
</dbReference>
<dbReference type="Pfam" id="PF17862">
    <property type="entry name" value="AAA_lid_3"/>
    <property type="match status" value="1"/>
</dbReference>
<evidence type="ECO:0000313" key="19">
    <source>
        <dbReference type="Proteomes" id="UP000305948"/>
    </source>
</evidence>
<dbReference type="STRING" id="5364.A0A5C3NEJ6"/>
<dbReference type="EMBL" id="ML213505">
    <property type="protein sequence ID" value="TFK54886.1"/>
    <property type="molecule type" value="Genomic_DNA"/>
</dbReference>
<dbReference type="Pfam" id="PF01434">
    <property type="entry name" value="Peptidase_M41"/>
    <property type="match status" value="1"/>
</dbReference>
<accession>A0A5C3NEJ6</accession>
<reference evidence="18 19" key="1">
    <citation type="journal article" date="2019" name="Nat. Ecol. Evol.">
        <title>Megaphylogeny resolves global patterns of mushroom evolution.</title>
        <authorList>
            <person name="Varga T."/>
            <person name="Krizsan K."/>
            <person name="Foldi C."/>
            <person name="Dima B."/>
            <person name="Sanchez-Garcia M."/>
            <person name="Sanchez-Ramirez S."/>
            <person name="Szollosi G.J."/>
            <person name="Szarkandi J.G."/>
            <person name="Papp V."/>
            <person name="Albert L."/>
            <person name="Andreopoulos W."/>
            <person name="Angelini C."/>
            <person name="Antonin V."/>
            <person name="Barry K.W."/>
            <person name="Bougher N.L."/>
            <person name="Buchanan P."/>
            <person name="Buyck B."/>
            <person name="Bense V."/>
            <person name="Catcheside P."/>
            <person name="Chovatia M."/>
            <person name="Cooper J."/>
            <person name="Damon W."/>
            <person name="Desjardin D."/>
            <person name="Finy P."/>
            <person name="Geml J."/>
            <person name="Haridas S."/>
            <person name="Hughes K."/>
            <person name="Justo A."/>
            <person name="Karasinski D."/>
            <person name="Kautmanova I."/>
            <person name="Kiss B."/>
            <person name="Kocsube S."/>
            <person name="Kotiranta H."/>
            <person name="LaButti K.M."/>
            <person name="Lechner B.E."/>
            <person name="Liimatainen K."/>
            <person name="Lipzen A."/>
            <person name="Lukacs Z."/>
            <person name="Mihaltcheva S."/>
            <person name="Morgado L.N."/>
            <person name="Niskanen T."/>
            <person name="Noordeloos M.E."/>
            <person name="Ohm R.A."/>
            <person name="Ortiz-Santana B."/>
            <person name="Ovrebo C."/>
            <person name="Racz N."/>
            <person name="Riley R."/>
            <person name="Savchenko A."/>
            <person name="Shiryaev A."/>
            <person name="Soop K."/>
            <person name="Spirin V."/>
            <person name="Szebenyi C."/>
            <person name="Tomsovsky M."/>
            <person name="Tulloss R.E."/>
            <person name="Uehling J."/>
            <person name="Grigoriev I.V."/>
            <person name="Vagvolgyi C."/>
            <person name="Papp T."/>
            <person name="Martin F.M."/>
            <person name="Miettinen O."/>
            <person name="Hibbett D.S."/>
            <person name="Nagy L.G."/>
        </authorList>
    </citation>
    <scope>NUCLEOTIDE SEQUENCE [LARGE SCALE GENOMIC DNA]</scope>
    <source>
        <strain evidence="18 19">OMC1185</strain>
    </source>
</reference>
<dbReference type="Pfam" id="PF00004">
    <property type="entry name" value="AAA"/>
    <property type="match status" value="1"/>
</dbReference>
<evidence type="ECO:0000259" key="17">
    <source>
        <dbReference type="SMART" id="SM00382"/>
    </source>
</evidence>